<evidence type="ECO:0000313" key="7">
    <source>
        <dbReference type="EMBL" id="JAC65785.1"/>
    </source>
</evidence>
<dbReference type="GO" id="GO:0005524">
    <property type="term" value="F:ATP binding"/>
    <property type="evidence" value="ECO:0007669"/>
    <property type="project" value="UniProtKB-KW"/>
</dbReference>
<evidence type="ECO:0000256" key="6">
    <source>
        <dbReference type="SAM" id="MobiDB-lite"/>
    </source>
</evidence>
<evidence type="ECO:0000256" key="4">
    <source>
        <dbReference type="ARBA" id="ARBA00026170"/>
    </source>
</evidence>
<accession>A0A061R522</accession>
<dbReference type="SUPFAM" id="SSF52540">
    <property type="entry name" value="P-loop containing nucleoside triphosphate hydrolases"/>
    <property type="match status" value="1"/>
</dbReference>
<comment type="similarity">
    <text evidence="3">Belongs to the KTI12 family.</text>
</comment>
<evidence type="ECO:0000256" key="5">
    <source>
        <dbReference type="ARBA" id="ARBA00065061"/>
    </source>
</evidence>
<proteinExistence type="inferred from homology"/>
<evidence type="ECO:0000256" key="1">
    <source>
        <dbReference type="ARBA" id="ARBA00022741"/>
    </source>
</evidence>
<dbReference type="GO" id="GO:0033588">
    <property type="term" value="C:elongator holoenzyme complex"/>
    <property type="evidence" value="ECO:0007669"/>
    <property type="project" value="UniProtKB-ARBA"/>
</dbReference>
<dbReference type="AlphaFoldDB" id="A0A061R522"/>
<dbReference type="InterPro" id="IPR027417">
    <property type="entry name" value="P-loop_NTPase"/>
</dbReference>
<reference evidence="7" key="1">
    <citation type="submission" date="2014-05" db="EMBL/GenBank/DDBJ databases">
        <title>The transcriptome of the halophilic microalga Tetraselmis sp. GSL018 isolated from the Great Salt Lake, Utah.</title>
        <authorList>
            <person name="Jinkerson R.E."/>
            <person name="D'Adamo S."/>
            <person name="Posewitz M.C."/>
        </authorList>
    </citation>
    <scope>NUCLEOTIDE SEQUENCE</scope>
    <source>
        <strain evidence="7">GSL018</strain>
    </source>
</reference>
<comment type="subunit">
    <text evidence="5">Interacts with the elongator complex. Binds to calmodulin in a calcium-dependent manner.</text>
</comment>
<dbReference type="Gene3D" id="3.40.50.300">
    <property type="entry name" value="P-loop containing nucleotide triphosphate hydrolases"/>
    <property type="match status" value="1"/>
</dbReference>
<dbReference type="InterPro" id="IPR013641">
    <property type="entry name" value="KTI12/PSTK"/>
</dbReference>
<gene>
    <name evidence="7" type="primary">KTI12</name>
    <name evidence="7" type="ORF">TSPGSL018_15264</name>
</gene>
<dbReference type="FunFam" id="3.40.50.300:FF:000827">
    <property type="entry name" value="KTI12 chromatin-associated homolog"/>
    <property type="match status" value="1"/>
</dbReference>
<sequence>MPLIVICGNPCTGKSTVARALYEKLEQFGHDVVIVDEPSLHLDRNCSYKDSRSEKEARGSLKSMVERMVSKKKYVIFDSLNNIKGYRYELWCIARAAGTRYCVLHCIAKESTSRQWNKQRRSSSEPSYEEDIFDDLSSRLEVPDPRNRWDSPLFTASTEEPASVTRAVEDAAAAMTEVRDSRSTRPAAAELSPTCATSNPPLSSTNLLAEIDAAAQEVIAAIVASQSGPQQTGAVNLGADLPCLELTRAIPLAELRRHKRGFLKLATKNYSSRLTDTRAAKRLFAEYLASSLSDS</sequence>
<dbReference type="GO" id="GO:0006357">
    <property type="term" value="P:regulation of transcription by RNA polymerase II"/>
    <property type="evidence" value="ECO:0007669"/>
    <property type="project" value="UniProtKB-ARBA"/>
</dbReference>
<keyword evidence="1" id="KW-0547">Nucleotide-binding</keyword>
<evidence type="ECO:0000256" key="2">
    <source>
        <dbReference type="ARBA" id="ARBA00022840"/>
    </source>
</evidence>
<keyword evidence="2" id="KW-0067">ATP-binding</keyword>
<dbReference type="EMBL" id="GBEZ01020924">
    <property type="protein sequence ID" value="JAC65785.1"/>
    <property type="molecule type" value="Transcribed_RNA"/>
</dbReference>
<dbReference type="PANTHER" id="PTHR12435">
    <property type="match status" value="1"/>
</dbReference>
<dbReference type="Pfam" id="PF08433">
    <property type="entry name" value="KTI12"/>
    <property type="match status" value="1"/>
</dbReference>
<protein>
    <recommendedName>
        <fullName evidence="4">Protein KTI12 homolog</fullName>
    </recommendedName>
</protein>
<dbReference type="CDD" id="cd02019">
    <property type="entry name" value="NK"/>
    <property type="match status" value="1"/>
</dbReference>
<dbReference type="GO" id="GO:0006400">
    <property type="term" value="P:tRNA modification"/>
    <property type="evidence" value="ECO:0007669"/>
    <property type="project" value="UniProtKB-ARBA"/>
</dbReference>
<organism evidence="7">
    <name type="scientific">Tetraselmis sp. GSL018</name>
    <dbReference type="NCBI Taxonomy" id="582737"/>
    <lineage>
        <taxon>Eukaryota</taxon>
        <taxon>Viridiplantae</taxon>
        <taxon>Chlorophyta</taxon>
        <taxon>core chlorophytes</taxon>
        <taxon>Chlorodendrophyceae</taxon>
        <taxon>Chlorodendrales</taxon>
        <taxon>Chlorodendraceae</taxon>
        <taxon>Tetraselmis</taxon>
    </lineage>
</organism>
<feature type="region of interest" description="Disordered" evidence="6">
    <location>
        <begin position="177"/>
        <end position="199"/>
    </location>
</feature>
<name>A0A061R522_9CHLO</name>
<evidence type="ECO:0000256" key="3">
    <source>
        <dbReference type="ARBA" id="ARBA00025768"/>
    </source>
</evidence>